<dbReference type="SUPFAM" id="SSF52540">
    <property type="entry name" value="P-loop containing nucleoside triphosphate hydrolases"/>
    <property type="match status" value="1"/>
</dbReference>
<dbReference type="Pfam" id="PF07717">
    <property type="entry name" value="OB_NTP_bind"/>
    <property type="match status" value="1"/>
</dbReference>
<dbReference type="AlphaFoldDB" id="A0A0B7JU18"/>
<dbReference type="SMART" id="SM00490">
    <property type="entry name" value="HELICc"/>
    <property type="match status" value="1"/>
</dbReference>
<protein>
    <recommendedName>
        <fullName evidence="8">Helicase ATP-binding domain-containing protein</fullName>
    </recommendedName>
</protein>
<reference evidence="7" key="1">
    <citation type="submission" date="2015-01" db="EMBL/GenBank/DDBJ databases">
        <authorList>
            <person name="Durling Mikael"/>
        </authorList>
    </citation>
    <scope>NUCLEOTIDE SEQUENCE</scope>
</reference>
<evidence type="ECO:0008006" key="8">
    <source>
        <dbReference type="Google" id="ProtNLM"/>
    </source>
</evidence>
<dbReference type="GO" id="GO:0003723">
    <property type="term" value="F:RNA binding"/>
    <property type="evidence" value="ECO:0007669"/>
    <property type="project" value="TreeGrafter"/>
</dbReference>
<dbReference type="InterPro" id="IPR011545">
    <property type="entry name" value="DEAD/DEAH_box_helicase_dom"/>
</dbReference>
<keyword evidence="1" id="KW-0547">Nucleotide-binding</keyword>
<keyword evidence="4" id="KW-0067">ATP-binding</keyword>
<dbReference type="InterPro" id="IPR001650">
    <property type="entry name" value="Helicase_C-like"/>
</dbReference>
<dbReference type="GO" id="GO:0005524">
    <property type="term" value="F:ATP binding"/>
    <property type="evidence" value="ECO:0007669"/>
    <property type="project" value="UniProtKB-KW"/>
</dbReference>
<gene>
    <name evidence="7" type="ORF">BN869_000002051_1</name>
</gene>
<dbReference type="PROSITE" id="PS51192">
    <property type="entry name" value="HELICASE_ATP_BIND_1"/>
    <property type="match status" value="1"/>
</dbReference>
<dbReference type="GO" id="GO:0004386">
    <property type="term" value="F:helicase activity"/>
    <property type="evidence" value="ECO:0007669"/>
    <property type="project" value="UniProtKB-KW"/>
</dbReference>
<dbReference type="Pfam" id="PF00271">
    <property type="entry name" value="Helicase_C"/>
    <property type="match status" value="1"/>
</dbReference>
<feature type="domain" description="Helicase ATP-binding" evidence="5">
    <location>
        <begin position="41"/>
        <end position="210"/>
    </location>
</feature>
<evidence type="ECO:0000256" key="2">
    <source>
        <dbReference type="ARBA" id="ARBA00022801"/>
    </source>
</evidence>
<accession>A0A0B7JU18</accession>
<sequence length="685" mass="77205">MSSHEPAHFNTFELDQPLPSLQNLKGEREQLPVNRNVNEFWDAFVEHDVLIVSGGTGSGKTTQIPQFVAYMAQKLNIGGQIACTQPRDLATVKVAERVAQEAGCELGAQVGYQIHGENKTSEETRLIYVTDGLMVSQAFNDRNFSSYYTIFIDEAHECNNNIYILVALVRRAVKARENSNHTLKVIVMSATISVDSYADYFKDHATVAQVHMPGVTHKVNLRYLGETPRLTSSGHPDISNIVEGAYRIVAKIVRDKYPPGNILVFMPGISEVERVCQLIRRDIREVDVVSLHSAQSEVAQNAILSSSTNKRRQCIVSTNIAETSITLPDIVYVIDTGIKKVKRLMPRTGAFEVRQRPISKAVANQRAGRCGRTRPGVCFRTHTEQDFERNLRDNPDADIVRDDVSAIYLKALAFDFTVATLPFFDLPPFENLVTNAGKRAAQSPFEPNWSYAIEFAKVKYPYLAQHIVTIASMCSSTQSIFSAASKKSVPSSLASTADPMSDLITELNVLYAFEAEEPKLPDDRELDQWCTRRCLNRSVMEQILLQRDSAIETMEIRFNDAPEALNSQERENIRRILARTFFRNIALQISSSSEDVRYHTIHGKFGALISQESALNTGDHPWIVYGTLKMGRNNLYMERVTHIEPEWIADLPFFQDDRLKRDYHGRIVEGEVKRTLDKIRAVIGN</sequence>
<dbReference type="PANTHER" id="PTHR18934">
    <property type="entry name" value="ATP-DEPENDENT RNA HELICASE"/>
    <property type="match status" value="1"/>
</dbReference>
<dbReference type="InterPro" id="IPR014001">
    <property type="entry name" value="Helicase_ATP-bd"/>
</dbReference>
<evidence type="ECO:0000259" key="6">
    <source>
        <dbReference type="PROSITE" id="PS51194"/>
    </source>
</evidence>
<evidence type="ECO:0000256" key="1">
    <source>
        <dbReference type="ARBA" id="ARBA00022741"/>
    </source>
</evidence>
<dbReference type="InterPro" id="IPR027417">
    <property type="entry name" value="P-loop_NTPase"/>
</dbReference>
<dbReference type="Pfam" id="PF00270">
    <property type="entry name" value="DEAD"/>
    <property type="match status" value="1"/>
</dbReference>
<organism evidence="7">
    <name type="scientific">Bionectria ochroleuca</name>
    <name type="common">Gliocladium roseum</name>
    <dbReference type="NCBI Taxonomy" id="29856"/>
    <lineage>
        <taxon>Eukaryota</taxon>
        <taxon>Fungi</taxon>
        <taxon>Dikarya</taxon>
        <taxon>Ascomycota</taxon>
        <taxon>Pezizomycotina</taxon>
        <taxon>Sordariomycetes</taxon>
        <taxon>Hypocreomycetidae</taxon>
        <taxon>Hypocreales</taxon>
        <taxon>Bionectriaceae</taxon>
        <taxon>Clonostachys</taxon>
    </lineage>
</organism>
<dbReference type="PANTHER" id="PTHR18934:SF99">
    <property type="entry name" value="ATP-DEPENDENT RNA HELICASE DHX37-RELATED"/>
    <property type="match status" value="1"/>
</dbReference>
<feature type="domain" description="Helicase C-terminal" evidence="6">
    <location>
        <begin position="244"/>
        <end position="415"/>
    </location>
</feature>
<keyword evidence="3" id="KW-0347">Helicase</keyword>
<dbReference type="SMART" id="SM00487">
    <property type="entry name" value="DEXDc"/>
    <property type="match status" value="1"/>
</dbReference>
<dbReference type="PROSITE" id="PS51194">
    <property type="entry name" value="HELICASE_CTER"/>
    <property type="match status" value="1"/>
</dbReference>
<proteinExistence type="predicted"/>
<dbReference type="InterPro" id="IPR011709">
    <property type="entry name" value="DEAD-box_helicase_OB_fold"/>
</dbReference>
<dbReference type="Gene3D" id="3.40.50.300">
    <property type="entry name" value="P-loop containing nucleotide triphosphate hydrolases"/>
    <property type="match status" value="2"/>
</dbReference>
<name>A0A0B7JU18_BIOOC</name>
<evidence type="ECO:0000313" key="7">
    <source>
        <dbReference type="EMBL" id="CEO45996.1"/>
    </source>
</evidence>
<evidence type="ECO:0000259" key="5">
    <source>
        <dbReference type="PROSITE" id="PS51192"/>
    </source>
</evidence>
<evidence type="ECO:0000256" key="4">
    <source>
        <dbReference type="ARBA" id="ARBA00022840"/>
    </source>
</evidence>
<dbReference type="GO" id="GO:0016787">
    <property type="term" value="F:hydrolase activity"/>
    <property type="evidence" value="ECO:0007669"/>
    <property type="project" value="UniProtKB-KW"/>
</dbReference>
<dbReference type="CDD" id="cd17917">
    <property type="entry name" value="DEXHc_RHA-like"/>
    <property type="match status" value="1"/>
</dbReference>
<dbReference type="EMBL" id="CDPU01000003">
    <property type="protein sequence ID" value="CEO45996.1"/>
    <property type="molecule type" value="Genomic_DNA"/>
</dbReference>
<keyword evidence="2" id="KW-0378">Hydrolase</keyword>
<evidence type="ECO:0000256" key="3">
    <source>
        <dbReference type="ARBA" id="ARBA00022806"/>
    </source>
</evidence>
<dbReference type="CDD" id="cd18791">
    <property type="entry name" value="SF2_C_RHA"/>
    <property type="match status" value="1"/>
</dbReference>